<feature type="compositionally biased region" description="Basic and acidic residues" evidence="2">
    <location>
        <begin position="46"/>
        <end position="56"/>
    </location>
</feature>
<keyword evidence="1" id="KW-0175">Coiled coil</keyword>
<dbReference type="AlphaFoldDB" id="A0A067PU11"/>
<feature type="compositionally biased region" description="Acidic residues" evidence="2">
    <location>
        <begin position="294"/>
        <end position="306"/>
    </location>
</feature>
<organism evidence="3 4">
    <name type="scientific">Jaapia argillacea MUCL 33604</name>
    <dbReference type="NCBI Taxonomy" id="933084"/>
    <lineage>
        <taxon>Eukaryota</taxon>
        <taxon>Fungi</taxon>
        <taxon>Dikarya</taxon>
        <taxon>Basidiomycota</taxon>
        <taxon>Agaricomycotina</taxon>
        <taxon>Agaricomycetes</taxon>
        <taxon>Agaricomycetidae</taxon>
        <taxon>Jaapiales</taxon>
        <taxon>Jaapiaceae</taxon>
        <taxon>Jaapia</taxon>
    </lineage>
</organism>
<evidence type="ECO:0000256" key="1">
    <source>
        <dbReference type="SAM" id="Coils"/>
    </source>
</evidence>
<accession>A0A067PU11</accession>
<feature type="region of interest" description="Disordered" evidence="2">
    <location>
        <begin position="270"/>
        <end position="306"/>
    </location>
</feature>
<keyword evidence="4" id="KW-1185">Reference proteome</keyword>
<dbReference type="OrthoDB" id="3267810at2759"/>
<feature type="compositionally biased region" description="Basic and acidic residues" evidence="2">
    <location>
        <begin position="75"/>
        <end position="87"/>
    </location>
</feature>
<feature type="coiled-coil region" evidence="1">
    <location>
        <begin position="135"/>
        <end position="162"/>
    </location>
</feature>
<dbReference type="InParanoid" id="A0A067PU11"/>
<evidence type="ECO:0000256" key="2">
    <source>
        <dbReference type="SAM" id="MobiDB-lite"/>
    </source>
</evidence>
<dbReference type="EMBL" id="KL197732">
    <property type="protein sequence ID" value="KDQ53821.1"/>
    <property type="molecule type" value="Genomic_DNA"/>
</dbReference>
<feature type="compositionally biased region" description="Polar residues" evidence="2">
    <location>
        <begin position="88"/>
        <end position="97"/>
    </location>
</feature>
<feature type="region of interest" description="Disordered" evidence="2">
    <location>
        <begin position="33"/>
        <end position="99"/>
    </location>
</feature>
<dbReference type="STRING" id="933084.A0A067PU11"/>
<sequence length="306" mass="33888">MLAPSIETSCEGIPPLVPSTPICIIGKLMDQVIKQNPTNEEDGSEEDSKGDGKGDGDGEGDGQDGKVAGNGNGEGKGKGNGDSEGKTPETSVVSDPSDSPIKEALTELAVTSTNFLFTSLPLCVPLDVYPTTELERKLQEALQESENRGEEVKAQVVALQASVVLQTKYIKRAKAEPQSQEQKKSQGKNSWLVGDGLLRLLTGDVFYEQVVMHQLQQEEEEEEEEARESRLKWNWEKWATFQEKMAEWKVEQAWAKRNKKRPWWRKPVLGAIEGPVPQPTASTAKEEDQKGQEVEEDEFEDSDDDD</sequence>
<protein>
    <submittedName>
        <fullName evidence="3">Uncharacterized protein</fullName>
    </submittedName>
</protein>
<dbReference type="HOGENOM" id="CLU_061607_0_0_1"/>
<evidence type="ECO:0000313" key="3">
    <source>
        <dbReference type="EMBL" id="KDQ53821.1"/>
    </source>
</evidence>
<proteinExistence type="predicted"/>
<name>A0A067PU11_9AGAM</name>
<gene>
    <name evidence="3" type="ORF">JAAARDRAFT_49664</name>
</gene>
<evidence type="ECO:0000313" key="4">
    <source>
        <dbReference type="Proteomes" id="UP000027265"/>
    </source>
</evidence>
<feature type="compositionally biased region" description="Basic and acidic residues" evidence="2">
    <location>
        <begin position="284"/>
        <end position="293"/>
    </location>
</feature>
<reference evidence="4" key="1">
    <citation type="journal article" date="2014" name="Proc. Natl. Acad. Sci. U.S.A.">
        <title>Extensive sampling of basidiomycete genomes demonstrates inadequacy of the white-rot/brown-rot paradigm for wood decay fungi.</title>
        <authorList>
            <person name="Riley R."/>
            <person name="Salamov A.A."/>
            <person name="Brown D.W."/>
            <person name="Nagy L.G."/>
            <person name="Floudas D."/>
            <person name="Held B.W."/>
            <person name="Levasseur A."/>
            <person name="Lombard V."/>
            <person name="Morin E."/>
            <person name="Otillar R."/>
            <person name="Lindquist E.A."/>
            <person name="Sun H."/>
            <person name="LaButti K.M."/>
            <person name="Schmutz J."/>
            <person name="Jabbour D."/>
            <person name="Luo H."/>
            <person name="Baker S.E."/>
            <person name="Pisabarro A.G."/>
            <person name="Walton J.D."/>
            <person name="Blanchette R.A."/>
            <person name="Henrissat B."/>
            <person name="Martin F."/>
            <person name="Cullen D."/>
            <person name="Hibbett D.S."/>
            <person name="Grigoriev I.V."/>
        </authorList>
    </citation>
    <scope>NUCLEOTIDE SEQUENCE [LARGE SCALE GENOMIC DNA]</scope>
    <source>
        <strain evidence="4">MUCL 33604</strain>
    </source>
</reference>
<dbReference type="Proteomes" id="UP000027265">
    <property type="component" value="Unassembled WGS sequence"/>
</dbReference>